<protein>
    <submittedName>
        <fullName evidence="5">ATP-binding cassette domain-containing protein</fullName>
    </submittedName>
</protein>
<dbReference type="Pfam" id="PF00005">
    <property type="entry name" value="ABC_tran"/>
    <property type="match status" value="2"/>
</dbReference>
<sequence>MIKLRGISLHRGIKVLCENANLEIFAGQKVAIIGPNGCGKSSMFAMFNGDLSPDVGEFSITKHWKTVSISQYIDNTDRTTLDYVIDGDVELRAVEQALVEAEKSDNGNEIANLHTKLNELGAYDVRARAATILAGLSFSEADLRRKVADFSGGWQMRLNLARALLCPSDLLLLDEPTNHLDLDAVLWLQDYLQSYKGTLLLISHDQAFIDACANIIVSFENKTLFSYTGNFSSFQKQRAERLLLAQKQYEKQEQKKAHLNDFIRRFKAKASKAKQAQSRVKQLEKMEDLLPIHQASGFSFEFRQPDKLPNPLVHMEEIKIGYGEKVILSQVQFNLVPGSRIGLLGRNGAGKSTFIKLLAEELKPLDGIYTTSSGLQIGYFAQHQVSALNLQNSAFDHLLALDRSLSDQQIRDYLGGFGFHGDEALKKVEPMSGGEKARLVLALVVYTKPNLLLLDEPTNHLDMQMREAIAYALQSFEGAMIIVSHDRFLLEAVCDDFYLVDAGIVAAFKGDLNDYQKWMLSSKKDLIAEQNELQNGQPKTSESNIDKKVKKRLEAEFRQKTKGFRDIIKKSEKKLTQLHASLKNIEESMLDTSLYEEANKARLTAIISEQAEAKSELEDLEMVWLDAQESLEAAEQQFDDELSKAK</sequence>
<comment type="caution">
    <text evidence="5">The sequence shown here is derived from an EMBL/GenBank/DDBJ whole genome shotgun (WGS) entry which is preliminary data.</text>
</comment>
<dbReference type="InterPro" id="IPR003439">
    <property type="entry name" value="ABC_transporter-like_ATP-bd"/>
</dbReference>
<evidence type="ECO:0000256" key="2">
    <source>
        <dbReference type="ARBA" id="ARBA00022741"/>
    </source>
</evidence>
<evidence type="ECO:0000313" key="6">
    <source>
        <dbReference type="Proteomes" id="UP001253545"/>
    </source>
</evidence>
<dbReference type="PANTHER" id="PTHR19211:SF14">
    <property type="entry name" value="ATP-BINDING CASSETTE SUB-FAMILY F MEMBER 1"/>
    <property type="match status" value="1"/>
</dbReference>
<dbReference type="Gene3D" id="3.40.50.300">
    <property type="entry name" value="P-loop containing nucleotide triphosphate hydrolases"/>
    <property type="match status" value="2"/>
</dbReference>
<dbReference type="GO" id="GO:0005524">
    <property type="term" value="F:ATP binding"/>
    <property type="evidence" value="ECO:0007669"/>
    <property type="project" value="UniProtKB-KW"/>
</dbReference>
<dbReference type="InterPro" id="IPR003593">
    <property type="entry name" value="AAA+_ATPase"/>
</dbReference>
<keyword evidence="3 5" id="KW-0067">ATP-binding</keyword>
<evidence type="ECO:0000256" key="3">
    <source>
        <dbReference type="ARBA" id="ARBA00022840"/>
    </source>
</evidence>
<dbReference type="SUPFAM" id="SSF52540">
    <property type="entry name" value="P-loop containing nucleoside triphosphate hydrolases"/>
    <property type="match status" value="2"/>
</dbReference>
<dbReference type="InterPro" id="IPR017871">
    <property type="entry name" value="ABC_transporter-like_CS"/>
</dbReference>
<keyword evidence="6" id="KW-1185">Reference proteome</keyword>
<evidence type="ECO:0000313" key="5">
    <source>
        <dbReference type="EMBL" id="MDT0595181.1"/>
    </source>
</evidence>
<keyword evidence="1" id="KW-0677">Repeat</keyword>
<evidence type="ECO:0000256" key="1">
    <source>
        <dbReference type="ARBA" id="ARBA00022737"/>
    </source>
</evidence>
<dbReference type="PROSITE" id="PS00211">
    <property type="entry name" value="ABC_TRANSPORTER_1"/>
    <property type="match status" value="2"/>
</dbReference>
<name>A0ABU2ZSE3_9ALTE</name>
<gene>
    <name evidence="5" type="ORF">RM552_10025</name>
</gene>
<dbReference type="SMART" id="SM00382">
    <property type="entry name" value="AAA"/>
    <property type="match status" value="2"/>
</dbReference>
<reference evidence="5 6" key="1">
    <citation type="submission" date="2023-09" db="EMBL/GenBank/DDBJ databases">
        <authorList>
            <person name="Rey-Velasco X."/>
        </authorList>
    </citation>
    <scope>NUCLEOTIDE SEQUENCE [LARGE SCALE GENOMIC DNA]</scope>
    <source>
        <strain evidence="5 6">P117</strain>
    </source>
</reference>
<dbReference type="CDD" id="cd03221">
    <property type="entry name" value="ABCF_EF-3"/>
    <property type="match status" value="2"/>
</dbReference>
<dbReference type="InterPro" id="IPR027417">
    <property type="entry name" value="P-loop_NTPase"/>
</dbReference>
<accession>A0ABU2ZSE3</accession>
<dbReference type="RefSeq" id="WP_311368695.1">
    <property type="nucleotide sequence ID" value="NZ_JAVRHX010000002.1"/>
</dbReference>
<organism evidence="5 6">
    <name type="scientific">Glaciecola petra</name>
    <dbReference type="NCBI Taxonomy" id="3075602"/>
    <lineage>
        <taxon>Bacteria</taxon>
        <taxon>Pseudomonadati</taxon>
        <taxon>Pseudomonadota</taxon>
        <taxon>Gammaproteobacteria</taxon>
        <taxon>Alteromonadales</taxon>
        <taxon>Alteromonadaceae</taxon>
        <taxon>Glaciecola</taxon>
    </lineage>
</organism>
<feature type="domain" description="ABC transporter" evidence="4">
    <location>
        <begin position="2"/>
        <end position="246"/>
    </location>
</feature>
<dbReference type="InterPro" id="IPR050611">
    <property type="entry name" value="ABCF"/>
</dbReference>
<dbReference type="Pfam" id="PF12848">
    <property type="entry name" value="ABC_tran_Xtn"/>
    <property type="match status" value="1"/>
</dbReference>
<feature type="domain" description="ABC transporter" evidence="4">
    <location>
        <begin position="313"/>
        <end position="527"/>
    </location>
</feature>
<dbReference type="PANTHER" id="PTHR19211">
    <property type="entry name" value="ATP-BINDING TRANSPORT PROTEIN-RELATED"/>
    <property type="match status" value="1"/>
</dbReference>
<dbReference type="Proteomes" id="UP001253545">
    <property type="component" value="Unassembled WGS sequence"/>
</dbReference>
<dbReference type="PROSITE" id="PS50893">
    <property type="entry name" value="ABC_TRANSPORTER_2"/>
    <property type="match status" value="2"/>
</dbReference>
<proteinExistence type="predicted"/>
<dbReference type="InterPro" id="IPR032781">
    <property type="entry name" value="ABC_tran_Xtn"/>
</dbReference>
<keyword evidence="2" id="KW-0547">Nucleotide-binding</keyword>
<evidence type="ECO:0000259" key="4">
    <source>
        <dbReference type="PROSITE" id="PS50893"/>
    </source>
</evidence>
<dbReference type="EMBL" id="JAVRHX010000002">
    <property type="protein sequence ID" value="MDT0595181.1"/>
    <property type="molecule type" value="Genomic_DNA"/>
</dbReference>